<reference evidence="1 2" key="1">
    <citation type="journal article" date="2020" name="Antonie Van Leeuwenhoek">
        <title>Rhodopirellula heiligendammensis sp. nov., Rhodopirellula pilleata sp. nov., and Rhodopirellula solitaria sp. nov. isolated from natural or artificial marine surfaces in Northern Germany and California, USA, and emended description of the genus Rhodopirellula.</title>
        <authorList>
            <person name="Kallscheuer N."/>
            <person name="Wiegand S."/>
            <person name="Jogler M."/>
            <person name="Boedeker C."/>
            <person name="Peeters S.H."/>
            <person name="Rast P."/>
            <person name="Heuer A."/>
            <person name="Jetten M.S.M."/>
            <person name="Rohde M."/>
            <person name="Jogler C."/>
        </authorList>
    </citation>
    <scope>NUCLEOTIDE SEQUENCE [LARGE SCALE GENOMIC DNA]</scope>
    <source>
        <strain evidence="1 2">Poly21</strain>
    </source>
</reference>
<proteinExistence type="predicted"/>
<protein>
    <submittedName>
        <fullName evidence="1">Uncharacterized protein</fullName>
    </submittedName>
</protein>
<sequence length="73" mass="7721">MKLSEIAAVTTSAVNMKVPRHQIPVHAALRVELSGRDASAVANDGAKGVCSSAIPRCSNWLKKLPRRNASGEP</sequence>
<gene>
    <name evidence="1" type="ORF">Poly21_41740</name>
</gene>
<dbReference type="Proteomes" id="UP000319908">
    <property type="component" value="Unassembled WGS sequence"/>
</dbReference>
<dbReference type="EMBL" id="SJPU01000002">
    <property type="protein sequence ID" value="TWU16965.1"/>
    <property type="molecule type" value="Genomic_DNA"/>
</dbReference>
<evidence type="ECO:0000313" key="2">
    <source>
        <dbReference type="Proteomes" id="UP000319908"/>
    </source>
</evidence>
<evidence type="ECO:0000313" key="1">
    <source>
        <dbReference type="EMBL" id="TWU16965.1"/>
    </source>
</evidence>
<name>A0A5C6BYF5_9BACT</name>
<comment type="caution">
    <text evidence="1">The sequence shown here is derived from an EMBL/GenBank/DDBJ whole genome shotgun (WGS) entry which is preliminary data.</text>
</comment>
<keyword evidence="2" id="KW-1185">Reference proteome</keyword>
<accession>A0A5C6BYF5</accession>
<organism evidence="1 2">
    <name type="scientific">Allorhodopirellula heiligendammensis</name>
    <dbReference type="NCBI Taxonomy" id="2714739"/>
    <lineage>
        <taxon>Bacteria</taxon>
        <taxon>Pseudomonadati</taxon>
        <taxon>Planctomycetota</taxon>
        <taxon>Planctomycetia</taxon>
        <taxon>Pirellulales</taxon>
        <taxon>Pirellulaceae</taxon>
        <taxon>Allorhodopirellula</taxon>
    </lineage>
</organism>
<dbReference type="AlphaFoldDB" id="A0A5C6BYF5"/>